<accession>A0A378PRN8</accession>
<dbReference type="Pfam" id="PF09601">
    <property type="entry name" value="DUF2459"/>
    <property type="match status" value="1"/>
</dbReference>
<reference evidence="1 2" key="1">
    <citation type="submission" date="2018-06" db="EMBL/GenBank/DDBJ databases">
        <authorList>
            <consortium name="Pathogen Informatics"/>
            <person name="Doyle S."/>
        </authorList>
    </citation>
    <scope>NUCLEOTIDE SEQUENCE [LARGE SCALE GENOMIC DNA]</scope>
    <source>
        <strain evidence="1 2">NCTC9426</strain>
    </source>
</reference>
<gene>
    <name evidence="1" type="ORF">NCTC9426_00829</name>
</gene>
<evidence type="ECO:0000313" key="1">
    <source>
        <dbReference type="EMBL" id="STY90799.1"/>
    </source>
</evidence>
<evidence type="ECO:0000313" key="2">
    <source>
        <dbReference type="Proteomes" id="UP000254133"/>
    </source>
</evidence>
<dbReference type="AlphaFoldDB" id="A0A378PRN8"/>
<proteinExistence type="predicted"/>
<dbReference type="Proteomes" id="UP000254133">
    <property type="component" value="Unassembled WGS sequence"/>
</dbReference>
<sequence>MVDNWVSIGWGDRDFYLNTPTWADLQADTAFNALFGLSTSVLHVSFEPDKTVQTCQKCRKITLTPHQYQGIIAHIRATLPAERPFAISNARYWHNDAFYPAVGSYNAFYTCNSWVNHGFQKADVKTALWTVLDIGVIKKR</sequence>
<name>A0A378PRN8_MORBO</name>
<dbReference type="InterPro" id="IPR011727">
    <property type="entry name" value="CHP02117"/>
</dbReference>
<protein>
    <submittedName>
        <fullName evidence="1">Protein of uncharacterized function (DUF2459)</fullName>
    </submittedName>
</protein>
<dbReference type="EMBL" id="UGPZ01000002">
    <property type="protein sequence ID" value="STY90799.1"/>
    <property type="molecule type" value="Genomic_DNA"/>
</dbReference>
<organism evidence="1 2">
    <name type="scientific">Moraxella bovis</name>
    <dbReference type="NCBI Taxonomy" id="476"/>
    <lineage>
        <taxon>Bacteria</taxon>
        <taxon>Pseudomonadati</taxon>
        <taxon>Pseudomonadota</taxon>
        <taxon>Gammaproteobacteria</taxon>
        <taxon>Moraxellales</taxon>
        <taxon>Moraxellaceae</taxon>
        <taxon>Moraxella</taxon>
    </lineage>
</organism>